<reference evidence="1" key="1">
    <citation type="submission" date="2022-03" db="EMBL/GenBank/DDBJ databases">
        <title>Draft genome sequence of Aduncisulcus paluster, a free-living microaerophilic Fornicata.</title>
        <authorList>
            <person name="Yuyama I."/>
            <person name="Kume K."/>
            <person name="Tamura T."/>
            <person name="Inagaki Y."/>
            <person name="Hashimoto T."/>
        </authorList>
    </citation>
    <scope>NUCLEOTIDE SEQUENCE</scope>
    <source>
        <strain evidence="1">NY0171</strain>
    </source>
</reference>
<protein>
    <submittedName>
        <fullName evidence="1">Uncharacterized protein</fullName>
    </submittedName>
</protein>
<evidence type="ECO:0000313" key="1">
    <source>
        <dbReference type="EMBL" id="GKT34792.1"/>
    </source>
</evidence>
<feature type="non-terminal residue" evidence="1">
    <location>
        <position position="1"/>
    </location>
</feature>
<comment type="caution">
    <text evidence="1">The sequence shown here is derived from an EMBL/GenBank/DDBJ whole genome shotgun (WGS) entry which is preliminary data.</text>
</comment>
<organism evidence="1 2">
    <name type="scientific">Aduncisulcus paluster</name>
    <dbReference type="NCBI Taxonomy" id="2918883"/>
    <lineage>
        <taxon>Eukaryota</taxon>
        <taxon>Metamonada</taxon>
        <taxon>Carpediemonas-like organisms</taxon>
        <taxon>Aduncisulcus</taxon>
    </lineage>
</organism>
<sequence length="123" mass="13899">RSLSVVGQVSDLQFSAFLQFYSAPFCWSESEELLIYSHTCGKRQLVCVNFSQLGTFTHDIQRNICMAFRIAIADDHCRIHAYAFSAKSSSSKASCHREEVDYAVVLIDCNVSHLTVSRFTHLV</sequence>
<name>A0ABQ5KQN6_9EUKA</name>
<accession>A0ABQ5KQN6</accession>
<dbReference type="EMBL" id="BQXS01003601">
    <property type="protein sequence ID" value="GKT34792.1"/>
    <property type="molecule type" value="Genomic_DNA"/>
</dbReference>
<proteinExistence type="predicted"/>
<gene>
    <name evidence="1" type="ORF">ADUPG1_002871</name>
</gene>
<dbReference type="Proteomes" id="UP001057375">
    <property type="component" value="Unassembled WGS sequence"/>
</dbReference>
<keyword evidence="2" id="KW-1185">Reference proteome</keyword>
<evidence type="ECO:0000313" key="2">
    <source>
        <dbReference type="Proteomes" id="UP001057375"/>
    </source>
</evidence>